<comment type="similarity">
    <text evidence="2">Belongs to the outer membrane factor (OMF) (TC 1.B.17) family.</text>
</comment>
<dbReference type="GO" id="GO:0015288">
    <property type="term" value="F:porin activity"/>
    <property type="evidence" value="ECO:0007669"/>
    <property type="project" value="TreeGrafter"/>
</dbReference>
<comment type="subcellular location">
    <subcellularLocation>
        <location evidence="1">Cell outer membrane</location>
    </subcellularLocation>
</comment>
<keyword evidence="3" id="KW-0813">Transport</keyword>
<evidence type="ECO:0000256" key="7">
    <source>
        <dbReference type="ARBA" id="ARBA00023237"/>
    </source>
</evidence>
<evidence type="ECO:0000256" key="2">
    <source>
        <dbReference type="ARBA" id="ARBA00007613"/>
    </source>
</evidence>
<comment type="caution">
    <text evidence="9">The sequence shown here is derived from an EMBL/GenBank/DDBJ whole genome shotgun (WGS) entry which is preliminary data.</text>
</comment>
<keyword evidence="6" id="KW-0472">Membrane</keyword>
<dbReference type="PANTHER" id="PTHR30026">
    <property type="entry name" value="OUTER MEMBRANE PROTEIN TOLC"/>
    <property type="match status" value="1"/>
</dbReference>
<evidence type="ECO:0000256" key="5">
    <source>
        <dbReference type="ARBA" id="ARBA00022692"/>
    </source>
</evidence>
<feature type="chain" id="PRO_5021926094" evidence="8">
    <location>
        <begin position="25"/>
        <end position="453"/>
    </location>
</feature>
<gene>
    <name evidence="9" type="ORF">TPL01_33570</name>
</gene>
<dbReference type="GO" id="GO:0015562">
    <property type="term" value="F:efflux transmembrane transporter activity"/>
    <property type="evidence" value="ECO:0007669"/>
    <property type="project" value="InterPro"/>
</dbReference>
<dbReference type="EMBL" id="BKAD01000066">
    <property type="protein sequence ID" value="GEP32219.1"/>
    <property type="molecule type" value="Genomic_DNA"/>
</dbReference>
<dbReference type="RefSeq" id="WP_147075173.1">
    <property type="nucleotide sequence ID" value="NZ_AP021884.1"/>
</dbReference>
<feature type="signal peptide" evidence="8">
    <location>
        <begin position="1"/>
        <end position="24"/>
    </location>
</feature>
<evidence type="ECO:0000256" key="1">
    <source>
        <dbReference type="ARBA" id="ARBA00004442"/>
    </source>
</evidence>
<dbReference type="PANTHER" id="PTHR30026:SF13">
    <property type="entry name" value="MEMBRANE EFFLUX PROTEIN, PUTATIVE-RELATED"/>
    <property type="match status" value="1"/>
</dbReference>
<evidence type="ECO:0000256" key="3">
    <source>
        <dbReference type="ARBA" id="ARBA00022448"/>
    </source>
</evidence>
<evidence type="ECO:0000313" key="10">
    <source>
        <dbReference type="Proteomes" id="UP000321337"/>
    </source>
</evidence>
<keyword evidence="5" id="KW-0812">Transmembrane</keyword>
<dbReference type="Proteomes" id="UP000321337">
    <property type="component" value="Unassembled WGS sequence"/>
</dbReference>
<keyword evidence="7" id="KW-0998">Cell outer membrane</keyword>
<protein>
    <submittedName>
        <fullName evidence="9">RND transporter</fullName>
    </submittedName>
</protein>
<evidence type="ECO:0000256" key="4">
    <source>
        <dbReference type="ARBA" id="ARBA00022452"/>
    </source>
</evidence>
<dbReference type="GO" id="GO:0009279">
    <property type="term" value="C:cell outer membrane"/>
    <property type="evidence" value="ECO:0007669"/>
    <property type="project" value="UniProtKB-SubCell"/>
</dbReference>
<evidence type="ECO:0000256" key="6">
    <source>
        <dbReference type="ARBA" id="ARBA00023136"/>
    </source>
</evidence>
<dbReference type="InterPro" id="IPR003423">
    <property type="entry name" value="OMP_efflux"/>
</dbReference>
<name>A0A512LCL0_9PROT</name>
<dbReference type="SUPFAM" id="SSF56954">
    <property type="entry name" value="Outer membrane efflux proteins (OEP)"/>
    <property type="match status" value="1"/>
</dbReference>
<accession>A0A512LCL0</accession>
<evidence type="ECO:0000313" key="9">
    <source>
        <dbReference type="EMBL" id="GEP32219.1"/>
    </source>
</evidence>
<dbReference type="Gene3D" id="1.20.1600.10">
    <property type="entry name" value="Outer membrane efflux proteins (OEP)"/>
    <property type="match status" value="1"/>
</dbReference>
<keyword evidence="10" id="KW-1185">Reference proteome</keyword>
<keyword evidence="4" id="KW-1134">Transmembrane beta strand</keyword>
<dbReference type="Pfam" id="PF02321">
    <property type="entry name" value="OEP"/>
    <property type="match status" value="2"/>
</dbReference>
<sequence length="453" mass="49447">MKKSSTLSRFMLALAVAWPAGSLAQTVNLAQAEQMSLSADPRVKEREQLVESARALLEQAQAKDGWRVNANLFVGLAPQVNGGFYQGGAPSGTTPRRDGPFPGGLSDWTSLQVALIKPLFTFGKIQHYSEAAQGNIDVRRGDVRISRADTVLDVKRAYYGYLTARDLRRFLEDVQSRLDSAVTRVSHNLKEDNGQSRQSDLYALQAARGMLGKYLSQAKAIEKISLDGLKVLTGVGMDADLQVADASLAPVALPRDSLAELQSRALLDRPEMAQLEAGMRARRALVAAKKSEQYPDVYAGIVGTANYASRRDRLNNPYIYDPFNNAGLTPVVGVKWDMEFGVVPAKVAQEQAELEALNYKNQYAQAGIPFQVSAAYQQVQANYDAQRDLAAGAAAARRWMISALADFSAGLGHADKVAEALKSYALTQAEYLKTVNDYNMDVAQMYRAVGELK</sequence>
<evidence type="ECO:0000256" key="8">
    <source>
        <dbReference type="SAM" id="SignalP"/>
    </source>
</evidence>
<dbReference type="AlphaFoldDB" id="A0A512LCL0"/>
<dbReference type="GO" id="GO:1990281">
    <property type="term" value="C:efflux pump complex"/>
    <property type="evidence" value="ECO:0007669"/>
    <property type="project" value="TreeGrafter"/>
</dbReference>
<keyword evidence="8" id="KW-0732">Signal</keyword>
<dbReference type="OrthoDB" id="9765575at2"/>
<reference evidence="9 10" key="1">
    <citation type="submission" date="2019-07" db="EMBL/GenBank/DDBJ databases">
        <title>Whole genome shotgun sequence of Thiobacillus plumbophilus NBRC 107929.</title>
        <authorList>
            <person name="Hosoyama A."/>
            <person name="Uohara A."/>
            <person name="Ohji S."/>
            <person name="Ichikawa N."/>
        </authorList>
    </citation>
    <scope>NUCLEOTIDE SEQUENCE [LARGE SCALE GENOMIC DNA]</scope>
    <source>
        <strain evidence="9 10">NBRC 107929</strain>
    </source>
</reference>
<proteinExistence type="inferred from homology"/>
<dbReference type="InterPro" id="IPR051906">
    <property type="entry name" value="TolC-like"/>
</dbReference>
<organism evidence="9 10">
    <name type="scientific">Sulfuriferula plumbiphila</name>
    <dbReference type="NCBI Taxonomy" id="171865"/>
    <lineage>
        <taxon>Bacteria</taxon>
        <taxon>Pseudomonadati</taxon>
        <taxon>Pseudomonadota</taxon>
        <taxon>Betaproteobacteria</taxon>
        <taxon>Nitrosomonadales</taxon>
        <taxon>Sulfuricellaceae</taxon>
        <taxon>Sulfuriferula</taxon>
    </lineage>
</organism>